<keyword evidence="5" id="KW-1185">Reference proteome</keyword>
<comment type="caution">
    <text evidence="4">The sequence shown here is derived from an EMBL/GenBank/DDBJ whole genome shotgun (WGS) entry which is preliminary data.</text>
</comment>
<feature type="region of interest" description="Disordered" evidence="2">
    <location>
        <begin position="44"/>
        <end position="71"/>
    </location>
</feature>
<gene>
    <name evidence="4" type="ORF">OSB04_005761</name>
</gene>
<feature type="region of interest" description="Disordered" evidence="2">
    <location>
        <begin position="1"/>
        <end position="29"/>
    </location>
</feature>
<protein>
    <recommendedName>
        <fullName evidence="3">CCHC-type domain-containing protein</fullName>
    </recommendedName>
</protein>
<evidence type="ECO:0000256" key="1">
    <source>
        <dbReference type="PROSITE-ProRule" id="PRU00047"/>
    </source>
</evidence>
<name>A0AA38WSA5_9ASTR</name>
<accession>A0AA38WSA5</accession>
<organism evidence="4 5">
    <name type="scientific">Centaurea solstitialis</name>
    <name type="common">yellow star-thistle</name>
    <dbReference type="NCBI Taxonomy" id="347529"/>
    <lineage>
        <taxon>Eukaryota</taxon>
        <taxon>Viridiplantae</taxon>
        <taxon>Streptophyta</taxon>
        <taxon>Embryophyta</taxon>
        <taxon>Tracheophyta</taxon>
        <taxon>Spermatophyta</taxon>
        <taxon>Magnoliopsida</taxon>
        <taxon>eudicotyledons</taxon>
        <taxon>Gunneridae</taxon>
        <taxon>Pentapetalae</taxon>
        <taxon>asterids</taxon>
        <taxon>campanulids</taxon>
        <taxon>Asterales</taxon>
        <taxon>Asteraceae</taxon>
        <taxon>Carduoideae</taxon>
        <taxon>Cardueae</taxon>
        <taxon>Centaureinae</taxon>
        <taxon>Centaurea</taxon>
    </lineage>
</organism>
<keyword evidence="1" id="KW-0862">Zinc</keyword>
<proteinExistence type="predicted"/>
<dbReference type="InterPro" id="IPR001878">
    <property type="entry name" value="Znf_CCHC"/>
</dbReference>
<feature type="domain" description="CCHC-type" evidence="3">
    <location>
        <begin position="32"/>
        <end position="48"/>
    </location>
</feature>
<dbReference type="EMBL" id="JARYMX010000002">
    <property type="protein sequence ID" value="KAJ9560601.1"/>
    <property type="molecule type" value="Genomic_DNA"/>
</dbReference>
<evidence type="ECO:0000313" key="5">
    <source>
        <dbReference type="Proteomes" id="UP001172457"/>
    </source>
</evidence>
<dbReference type="GO" id="GO:0008270">
    <property type="term" value="F:zinc ion binding"/>
    <property type="evidence" value="ECO:0007669"/>
    <property type="project" value="UniProtKB-KW"/>
</dbReference>
<evidence type="ECO:0000313" key="4">
    <source>
        <dbReference type="EMBL" id="KAJ9560601.1"/>
    </source>
</evidence>
<dbReference type="InterPro" id="IPR036875">
    <property type="entry name" value="Znf_CCHC_sf"/>
</dbReference>
<feature type="compositionally biased region" description="Polar residues" evidence="2">
    <location>
        <begin position="47"/>
        <end position="62"/>
    </location>
</feature>
<evidence type="ECO:0000256" key="2">
    <source>
        <dbReference type="SAM" id="MobiDB-lite"/>
    </source>
</evidence>
<dbReference type="GO" id="GO:0003676">
    <property type="term" value="F:nucleic acid binding"/>
    <property type="evidence" value="ECO:0007669"/>
    <property type="project" value="InterPro"/>
</dbReference>
<dbReference type="SUPFAM" id="SSF57756">
    <property type="entry name" value="Retrovirus zinc finger-like domains"/>
    <property type="match status" value="1"/>
</dbReference>
<evidence type="ECO:0000259" key="3">
    <source>
        <dbReference type="PROSITE" id="PS50158"/>
    </source>
</evidence>
<keyword evidence="1" id="KW-0479">Metal-binding</keyword>
<dbReference type="Proteomes" id="UP001172457">
    <property type="component" value="Chromosome 2"/>
</dbReference>
<dbReference type="PROSITE" id="PS50158">
    <property type="entry name" value="ZF_CCHC"/>
    <property type="match status" value="1"/>
</dbReference>
<keyword evidence="1" id="KW-0863">Zinc-finger</keyword>
<dbReference type="AlphaFoldDB" id="A0AA38WSA5"/>
<sequence>METSEKICPPIIKRPLGRPRIVPPDEPKRRHKCRRCGMYGHHERTCKNSAPLDSTSQGSHEASTNKRSKSN</sequence>
<reference evidence="4" key="1">
    <citation type="submission" date="2023-03" db="EMBL/GenBank/DDBJ databases">
        <title>Chromosome-scale reference genome and RAD-based genetic map of yellow starthistle (Centaurea solstitialis) reveal putative structural variation and QTLs associated with invader traits.</title>
        <authorList>
            <person name="Reatini B."/>
            <person name="Cang F.A."/>
            <person name="Jiang Q."/>
            <person name="Mckibben M.T.W."/>
            <person name="Barker M.S."/>
            <person name="Rieseberg L.H."/>
            <person name="Dlugosch K.M."/>
        </authorList>
    </citation>
    <scope>NUCLEOTIDE SEQUENCE</scope>
    <source>
        <strain evidence="4">CAN-66</strain>
        <tissue evidence="4">Leaf</tissue>
    </source>
</reference>